<reference evidence="7" key="1">
    <citation type="submission" date="2018-09" db="EMBL/GenBank/DDBJ databases">
        <title>Genome-wide identification and characterization of caffeic acid O-methyltransferase (COMT) gene family in Catalpa bungei.</title>
        <authorList>
            <person name="Lu N."/>
            <person name="Ma W."/>
            <person name="Han D."/>
            <person name="Liu Y."/>
            <person name="Wang Z."/>
            <person name="Wang N."/>
            <person name="Yang G."/>
            <person name="Wang Q."/>
            <person name="Zhao K."/>
            <person name="Wang J."/>
        </authorList>
    </citation>
    <scope>NUCLEOTIDE SEQUENCE</scope>
</reference>
<dbReference type="InterPro" id="IPR029063">
    <property type="entry name" value="SAM-dependent_MTases_sf"/>
</dbReference>
<comment type="similarity">
    <text evidence="4">Belongs to the class I-like SAM-binding methyltransferase superfamily. Cation-independent O-methyltransferase family. COMT subfamily.</text>
</comment>
<protein>
    <submittedName>
        <fullName evidence="7">Caffeic acid O-methyltransferase</fullName>
    </submittedName>
</protein>
<dbReference type="SUPFAM" id="SSF46785">
    <property type="entry name" value="Winged helix' DNA-binding domain"/>
    <property type="match status" value="1"/>
</dbReference>
<evidence type="ECO:0000313" key="7">
    <source>
        <dbReference type="EMBL" id="QAX90953.1"/>
    </source>
</evidence>
<dbReference type="InterPro" id="IPR016461">
    <property type="entry name" value="COMT-like"/>
</dbReference>
<dbReference type="GO" id="GO:0046983">
    <property type="term" value="F:protein dimerization activity"/>
    <property type="evidence" value="ECO:0007669"/>
    <property type="project" value="InterPro"/>
</dbReference>
<dbReference type="PANTHER" id="PTHR11746">
    <property type="entry name" value="O-METHYLTRANSFERASE"/>
    <property type="match status" value="1"/>
</dbReference>
<dbReference type="SUPFAM" id="SSF53335">
    <property type="entry name" value="S-adenosyl-L-methionine-dependent methyltransferases"/>
    <property type="match status" value="1"/>
</dbReference>
<evidence type="ECO:0000256" key="2">
    <source>
        <dbReference type="ARBA" id="ARBA00022679"/>
    </source>
</evidence>
<evidence type="ECO:0000256" key="4">
    <source>
        <dbReference type="ARBA" id="ARBA00034481"/>
    </source>
</evidence>
<evidence type="ECO:0000256" key="3">
    <source>
        <dbReference type="ARBA" id="ARBA00022691"/>
    </source>
</evidence>
<dbReference type="GO" id="GO:0008171">
    <property type="term" value="F:O-methyltransferase activity"/>
    <property type="evidence" value="ECO:0007669"/>
    <property type="project" value="InterPro"/>
</dbReference>
<dbReference type="EMBL" id="MH837472">
    <property type="protein sequence ID" value="QAX90928.1"/>
    <property type="molecule type" value="mRNA"/>
</dbReference>
<feature type="domain" description="O-methyltransferase C-terminal" evidence="5">
    <location>
        <begin position="124"/>
        <end position="206"/>
    </location>
</feature>
<evidence type="ECO:0000259" key="5">
    <source>
        <dbReference type="Pfam" id="PF00891"/>
    </source>
</evidence>
<accession>A0A411ASE9</accession>
<feature type="domain" description="O-methyltransferase dimerisation" evidence="6">
    <location>
        <begin position="22"/>
        <end position="102"/>
    </location>
</feature>
<dbReference type="InterPro" id="IPR012967">
    <property type="entry name" value="COMT_dimerisation"/>
</dbReference>
<dbReference type="Gene3D" id="3.40.50.150">
    <property type="entry name" value="Vaccinia Virus protein VP39"/>
    <property type="match status" value="1"/>
</dbReference>
<proteinExistence type="evidence at transcript level"/>
<sequence length="223" mass="25340">MALLNRVEYCTKDLFDAQGHVWNHIFNFINSMSLKCALQLCIPMKLSQLVNALPINKAKSNIVFCLMRVLIHSKFFTKIKISDDDNQNEGYWHTPASLFLLRDDPISIAPLALAMLDPAMIDPWHHVSEWFQNESSSSFVTKHGMSFREYGKIEEKMNRLFNEAMAGDERFFTSVAINECKQVFEVLKSMVDVGGGTGIVAKAIADALISWLEMYRSRSSTCC</sequence>
<name>A0A411ASE9_9LAMI</name>
<dbReference type="InterPro" id="IPR001077">
    <property type="entry name" value="COMT_C"/>
</dbReference>
<dbReference type="PROSITE" id="PS51683">
    <property type="entry name" value="SAM_OMT_II"/>
    <property type="match status" value="1"/>
</dbReference>
<keyword evidence="3" id="KW-0949">S-adenosyl-L-methionine</keyword>
<dbReference type="EMBL" id="MH837497">
    <property type="protein sequence ID" value="QAX90953.1"/>
    <property type="molecule type" value="Genomic_DNA"/>
</dbReference>
<dbReference type="InterPro" id="IPR036390">
    <property type="entry name" value="WH_DNA-bd_sf"/>
</dbReference>
<keyword evidence="1 7" id="KW-0489">Methyltransferase</keyword>
<dbReference type="AlphaFoldDB" id="A0A411ASE9"/>
<evidence type="ECO:0000256" key="1">
    <source>
        <dbReference type="ARBA" id="ARBA00022603"/>
    </source>
</evidence>
<dbReference type="Pfam" id="PF08100">
    <property type="entry name" value="Dimerisation"/>
    <property type="match status" value="1"/>
</dbReference>
<evidence type="ECO:0000259" key="6">
    <source>
        <dbReference type="Pfam" id="PF08100"/>
    </source>
</evidence>
<dbReference type="Gene3D" id="1.10.10.10">
    <property type="entry name" value="Winged helix-like DNA-binding domain superfamily/Winged helix DNA-binding domain"/>
    <property type="match status" value="1"/>
</dbReference>
<dbReference type="GO" id="GO:0032259">
    <property type="term" value="P:methylation"/>
    <property type="evidence" value="ECO:0007669"/>
    <property type="project" value="UniProtKB-KW"/>
</dbReference>
<organism evidence="7">
    <name type="scientific">Catalpa bungei</name>
    <dbReference type="NCBI Taxonomy" id="265496"/>
    <lineage>
        <taxon>Eukaryota</taxon>
        <taxon>Viridiplantae</taxon>
        <taxon>Streptophyta</taxon>
        <taxon>Embryophyta</taxon>
        <taxon>Tracheophyta</taxon>
        <taxon>Spermatophyta</taxon>
        <taxon>Magnoliopsida</taxon>
        <taxon>eudicotyledons</taxon>
        <taxon>Gunneridae</taxon>
        <taxon>Pentapetalae</taxon>
        <taxon>asterids</taxon>
        <taxon>lamiids</taxon>
        <taxon>Lamiales</taxon>
        <taxon>Bignoniaceae</taxon>
        <taxon>Catalpeae</taxon>
        <taxon>Catalpa</taxon>
    </lineage>
</organism>
<dbReference type="InterPro" id="IPR036388">
    <property type="entry name" value="WH-like_DNA-bd_sf"/>
</dbReference>
<gene>
    <name evidence="7" type="primary">COMT2</name>
</gene>
<dbReference type="Pfam" id="PF00891">
    <property type="entry name" value="Methyltransf_2"/>
    <property type="match status" value="1"/>
</dbReference>
<keyword evidence="2 7" id="KW-0808">Transferase</keyword>